<evidence type="ECO:0000313" key="2">
    <source>
        <dbReference type="EMBL" id="EKG08988.1"/>
    </source>
</evidence>
<evidence type="ECO:0000256" key="1">
    <source>
        <dbReference type="SAM" id="MobiDB-lite"/>
    </source>
</evidence>
<dbReference type="AlphaFoldDB" id="K2R474"/>
<dbReference type="STRING" id="1126212.K2R474"/>
<feature type="region of interest" description="Disordered" evidence="1">
    <location>
        <begin position="234"/>
        <end position="263"/>
    </location>
</feature>
<comment type="caution">
    <text evidence="2">The sequence shown here is derived from an EMBL/GenBank/DDBJ whole genome shotgun (WGS) entry which is preliminary data.</text>
</comment>
<dbReference type="EMBL" id="AHHD01000844">
    <property type="protein sequence ID" value="EKG08988.1"/>
    <property type="molecule type" value="Genomic_DNA"/>
</dbReference>
<gene>
    <name evidence="2" type="ORF">MPH_14048</name>
</gene>
<evidence type="ECO:0000313" key="3">
    <source>
        <dbReference type="Proteomes" id="UP000007129"/>
    </source>
</evidence>
<organism evidence="2 3">
    <name type="scientific">Macrophomina phaseolina (strain MS6)</name>
    <name type="common">Charcoal rot fungus</name>
    <dbReference type="NCBI Taxonomy" id="1126212"/>
    <lineage>
        <taxon>Eukaryota</taxon>
        <taxon>Fungi</taxon>
        <taxon>Dikarya</taxon>
        <taxon>Ascomycota</taxon>
        <taxon>Pezizomycotina</taxon>
        <taxon>Dothideomycetes</taxon>
        <taxon>Dothideomycetes incertae sedis</taxon>
        <taxon>Botryosphaeriales</taxon>
        <taxon>Botryosphaeriaceae</taxon>
        <taxon>Macrophomina</taxon>
    </lineage>
</organism>
<reference evidence="2 3" key="1">
    <citation type="journal article" date="2012" name="BMC Genomics">
        <title>Tools to kill: Genome of one of the most destructive plant pathogenic fungi Macrophomina phaseolina.</title>
        <authorList>
            <person name="Islam M.S."/>
            <person name="Haque M.S."/>
            <person name="Islam M.M."/>
            <person name="Emdad E.M."/>
            <person name="Halim A."/>
            <person name="Hossen Q.M.M."/>
            <person name="Hossain M.Z."/>
            <person name="Ahmed B."/>
            <person name="Rahim S."/>
            <person name="Rahman M.S."/>
            <person name="Alam M.M."/>
            <person name="Hou S."/>
            <person name="Wan X."/>
            <person name="Saito J.A."/>
            <person name="Alam M."/>
        </authorList>
    </citation>
    <scope>NUCLEOTIDE SEQUENCE [LARGE SCALE GENOMIC DNA]</scope>
    <source>
        <strain evidence="2 3">MS6</strain>
    </source>
</reference>
<accession>K2R474</accession>
<sequence>MASEAGLVVDQAPTVASWPSEEAEKPSFFGLNVPDPSSQALLTIRSIPNDNAASMILRIPAGLKSTAQRVPLFLNIPLENVISLRKTMNLEESKVPEAVRSSFIRDGICLSCQDIIRLEFALARPACAVVPRSDPLVPKTKASSNALQSLILLARALSFTLFIPSHGVFLAALDTICRQVQDGAMKSILNDTRVETFYGGKGGKVIAPGTPPPESPPSYDEIAVLPEPNLYQSKASQKARIHDTHPAKRRKRRSLHTKDPQSNLEQQMAALTQTVDTIRQQMDGALTSHSTPAAEDQLQALRSQLSCVQQGMASLRSQMEASEERVRVQLDDFRAEMVKLLDERLEERLNVVGDDLRNEIEEVADGLNEVVDVRIDDRLMTCKEELMEHVEDELRTAQRRLRGDLMHKASFYVEFDEECSTE</sequence>
<dbReference type="Proteomes" id="UP000007129">
    <property type="component" value="Unassembled WGS sequence"/>
</dbReference>
<dbReference type="Gene3D" id="1.20.120.20">
    <property type="entry name" value="Apolipoprotein"/>
    <property type="match status" value="1"/>
</dbReference>
<protein>
    <submittedName>
        <fullName evidence="2">Uncharacterized protein</fullName>
    </submittedName>
</protein>
<dbReference type="OrthoDB" id="47007at2759"/>
<dbReference type="InParanoid" id="K2R474"/>
<name>K2R474_MACPH</name>
<dbReference type="HOGENOM" id="CLU_051513_0_0_1"/>
<proteinExistence type="predicted"/>
<dbReference type="VEuPathDB" id="FungiDB:MPH_14048"/>